<reference evidence="1 2" key="1">
    <citation type="submission" date="2020-08" db="EMBL/GenBank/DDBJ databases">
        <title>Sequencing the genomes of 1000 actinobacteria strains.</title>
        <authorList>
            <person name="Klenk H.-P."/>
        </authorList>
    </citation>
    <scope>NUCLEOTIDE SEQUENCE [LARGE SCALE GENOMIC DNA]</scope>
    <source>
        <strain evidence="1 2">DSM 41827</strain>
    </source>
</reference>
<dbReference type="Proteomes" id="UP000577386">
    <property type="component" value="Unassembled WGS sequence"/>
</dbReference>
<organism evidence="1 2">
    <name type="scientific">Streptomyces murinus</name>
    <dbReference type="NCBI Taxonomy" id="33900"/>
    <lineage>
        <taxon>Bacteria</taxon>
        <taxon>Bacillati</taxon>
        <taxon>Actinomycetota</taxon>
        <taxon>Actinomycetes</taxon>
        <taxon>Kitasatosporales</taxon>
        <taxon>Streptomycetaceae</taxon>
        <taxon>Streptomyces</taxon>
    </lineage>
</organism>
<dbReference type="EMBL" id="JACJIJ010000002">
    <property type="protein sequence ID" value="MBA9057759.1"/>
    <property type="molecule type" value="Genomic_DNA"/>
</dbReference>
<proteinExistence type="predicted"/>
<dbReference type="RefSeq" id="WP_128792997.1">
    <property type="nucleotide sequence ID" value="NZ_BAAAHW010000039.1"/>
</dbReference>
<keyword evidence="2" id="KW-1185">Reference proteome</keyword>
<sequence>MAGTAPGAHTGAQLTVSASLFAPAWLPPGGRGNGLRATSWAPIADLPARHVDTVLDALRDANVPAHAAPAPRPVRPLAPGRRAPGAVWRLRVGSTSYATAENVLMQLLRKLDR</sequence>
<name>A0A7W3NW30_STRMR</name>
<evidence type="ECO:0000313" key="1">
    <source>
        <dbReference type="EMBL" id="MBA9057759.1"/>
    </source>
</evidence>
<evidence type="ECO:0000313" key="2">
    <source>
        <dbReference type="Proteomes" id="UP000577386"/>
    </source>
</evidence>
<dbReference type="GeneID" id="93978210"/>
<gene>
    <name evidence="1" type="ORF">HDA42_006937</name>
</gene>
<dbReference type="AlphaFoldDB" id="A0A7W3NW30"/>
<comment type="caution">
    <text evidence="1">The sequence shown here is derived from an EMBL/GenBank/DDBJ whole genome shotgun (WGS) entry which is preliminary data.</text>
</comment>
<protein>
    <submittedName>
        <fullName evidence="1">CelD/BcsL family acetyltransferase involved in cellulose biosynthesis</fullName>
    </submittedName>
</protein>
<keyword evidence="1" id="KW-0808">Transferase</keyword>
<dbReference type="GO" id="GO:0016740">
    <property type="term" value="F:transferase activity"/>
    <property type="evidence" value="ECO:0007669"/>
    <property type="project" value="UniProtKB-KW"/>
</dbReference>
<accession>A0A7W3NW30</accession>